<protein>
    <submittedName>
        <fullName evidence="11">Zinc finger protein 211</fullName>
    </submittedName>
</protein>
<dbReference type="SUPFAM" id="SSF57667">
    <property type="entry name" value="beta-beta-alpha zinc fingers"/>
    <property type="match status" value="1"/>
</dbReference>
<dbReference type="Pfam" id="PF13894">
    <property type="entry name" value="zf-C2H2_4"/>
    <property type="match status" value="1"/>
</dbReference>
<keyword evidence="3" id="KW-0479">Metal-binding</keyword>
<proteinExistence type="inferred from homology"/>
<dbReference type="GO" id="GO:0003677">
    <property type="term" value="F:DNA binding"/>
    <property type="evidence" value="ECO:0007669"/>
    <property type="project" value="UniProtKB-KW"/>
</dbReference>
<evidence type="ECO:0000256" key="4">
    <source>
        <dbReference type="ARBA" id="ARBA00022737"/>
    </source>
</evidence>
<dbReference type="InterPro" id="IPR050758">
    <property type="entry name" value="Znf_C2H2-type"/>
</dbReference>
<dbReference type="PROSITE" id="PS00028">
    <property type="entry name" value="ZINC_FINGER_C2H2_1"/>
    <property type="match status" value="1"/>
</dbReference>
<sequence>YQCTVCSKSFSRSSNLLQQPRSHTTKKAYKCMQCGKNFSCISALTQHQVVHCGE</sequence>
<evidence type="ECO:0000313" key="11">
    <source>
        <dbReference type="EMBL" id="KFP58243.1"/>
    </source>
</evidence>
<dbReference type="Pfam" id="PF00096">
    <property type="entry name" value="zf-C2H2"/>
    <property type="match status" value="1"/>
</dbReference>
<feature type="domain" description="C2H2-type" evidence="10">
    <location>
        <begin position="1"/>
        <end position="28"/>
    </location>
</feature>
<dbReference type="AlphaFoldDB" id="A0A091LNI7"/>
<reference evidence="11 12" key="1">
    <citation type="submission" date="2014-04" db="EMBL/GenBank/DDBJ databases">
        <title>Genome evolution of avian class.</title>
        <authorList>
            <person name="Zhang G."/>
            <person name="Li C."/>
        </authorList>
    </citation>
    <scope>NUCLEOTIDE SEQUENCE [LARGE SCALE GENOMIC DNA]</scope>
    <source>
        <strain evidence="11">BGI_N323</strain>
    </source>
</reference>
<dbReference type="PANTHER" id="PTHR23234">
    <property type="entry name" value="ZNF44 PROTEIN"/>
    <property type="match status" value="1"/>
</dbReference>
<dbReference type="SMART" id="SM00355">
    <property type="entry name" value="ZnF_C2H2"/>
    <property type="match status" value="2"/>
</dbReference>
<comment type="subcellular location">
    <subcellularLocation>
        <location evidence="1">Nucleus</location>
    </subcellularLocation>
</comment>
<gene>
    <name evidence="11" type="ORF">N323_11470</name>
</gene>
<organism evidence="11 12">
    <name type="scientific">Cathartes aura</name>
    <name type="common">Turkey vulture</name>
    <name type="synonym">Vultur aura</name>
    <dbReference type="NCBI Taxonomy" id="43455"/>
    <lineage>
        <taxon>Eukaryota</taxon>
        <taxon>Metazoa</taxon>
        <taxon>Chordata</taxon>
        <taxon>Craniata</taxon>
        <taxon>Vertebrata</taxon>
        <taxon>Euteleostomi</taxon>
        <taxon>Archelosauria</taxon>
        <taxon>Archosauria</taxon>
        <taxon>Dinosauria</taxon>
        <taxon>Saurischia</taxon>
        <taxon>Theropoda</taxon>
        <taxon>Coelurosauria</taxon>
        <taxon>Aves</taxon>
        <taxon>Neognathae</taxon>
        <taxon>Neoaves</taxon>
        <taxon>Telluraves</taxon>
        <taxon>Accipitrimorphae</taxon>
        <taxon>Accipitriformes</taxon>
        <taxon>Cathartidae</taxon>
        <taxon>Cathartes</taxon>
    </lineage>
</organism>
<dbReference type="PANTHER" id="PTHR23234:SF10">
    <property type="entry name" value="RIKEN CDNA 6720489N17 GENE-RELATED"/>
    <property type="match status" value="1"/>
</dbReference>
<name>A0A091LNI7_CATAU</name>
<evidence type="ECO:0000256" key="5">
    <source>
        <dbReference type="ARBA" id="ARBA00022771"/>
    </source>
</evidence>
<dbReference type="InterPro" id="IPR013087">
    <property type="entry name" value="Znf_C2H2_type"/>
</dbReference>
<dbReference type="FunFam" id="3.30.160.60:FF:000446">
    <property type="entry name" value="Zinc finger protein"/>
    <property type="match status" value="1"/>
</dbReference>
<dbReference type="EMBL" id="KL332043">
    <property type="protein sequence ID" value="KFP58243.1"/>
    <property type="molecule type" value="Genomic_DNA"/>
</dbReference>
<keyword evidence="5 9" id="KW-0863">Zinc-finger</keyword>
<evidence type="ECO:0000256" key="8">
    <source>
        <dbReference type="ARBA" id="ARBA00023242"/>
    </source>
</evidence>
<dbReference type="FunFam" id="3.30.160.60:FF:001174">
    <property type="entry name" value="zinc finger protein 527 isoform X1"/>
    <property type="match status" value="1"/>
</dbReference>
<dbReference type="Gene3D" id="3.30.160.60">
    <property type="entry name" value="Classic Zinc Finger"/>
    <property type="match status" value="2"/>
</dbReference>
<evidence type="ECO:0000256" key="3">
    <source>
        <dbReference type="ARBA" id="ARBA00022723"/>
    </source>
</evidence>
<comment type="similarity">
    <text evidence="2">Belongs to the krueppel C2H2-type zinc-finger protein family.</text>
</comment>
<dbReference type="InterPro" id="IPR036236">
    <property type="entry name" value="Znf_C2H2_sf"/>
</dbReference>
<evidence type="ECO:0000256" key="7">
    <source>
        <dbReference type="ARBA" id="ARBA00023125"/>
    </source>
</evidence>
<accession>A0A091LNI7</accession>
<evidence type="ECO:0000256" key="9">
    <source>
        <dbReference type="PROSITE-ProRule" id="PRU00042"/>
    </source>
</evidence>
<feature type="non-terminal residue" evidence="11">
    <location>
        <position position="1"/>
    </location>
</feature>
<evidence type="ECO:0000256" key="2">
    <source>
        <dbReference type="ARBA" id="ARBA00006991"/>
    </source>
</evidence>
<feature type="domain" description="C2H2-type" evidence="10">
    <location>
        <begin position="29"/>
        <end position="54"/>
    </location>
</feature>
<keyword evidence="7" id="KW-0238">DNA-binding</keyword>
<dbReference type="PROSITE" id="PS50157">
    <property type="entry name" value="ZINC_FINGER_C2H2_2"/>
    <property type="match status" value="2"/>
</dbReference>
<dbReference type="GO" id="GO:0008270">
    <property type="term" value="F:zinc ion binding"/>
    <property type="evidence" value="ECO:0007669"/>
    <property type="project" value="UniProtKB-KW"/>
</dbReference>
<keyword evidence="8" id="KW-0539">Nucleus</keyword>
<evidence type="ECO:0000313" key="12">
    <source>
        <dbReference type="Proteomes" id="UP000053745"/>
    </source>
</evidence>
<feature type="non-terminal residue" evidence="11">
    <location>
        <position position="54"/>
    </location>
</feature>
<keyword evidence="4" id="KW-0677">Repeat</keyword>
<evidence type="ECO:0000256" key="1">
    <source>
        <dbReference type="ARBA" id="ARBA00004123"/>
    </source>
</evidence>
<dbReference type="Proteomes" id="UP000053745">
    <property type="component" value="Unassembled WGS sequence"/>
</dbReference>
<evidence type="ECO:0000256" key="6">
    <source>
        <dbReference type="ARBA" id="ARBA00022833"/>
    </source>
</evidence>
<keyword evidence="12" id="KW-1185">Reference proteome</keyword>
<evidence type="ECO:0000259" key="10">
    <source>
        <dbReference type="PROSITE" id="PS50157"/>
    </source>
</evidence>
<keyword evidence="6" id="KW-0862">Zinc</keyword>
<dbReference type="GO" id="GO:0005634">
    <property type="term" value="C:nucleus"/>
    <property type="evidence" value="ECO:0007669"/>
    <property type="project" value="UniProtKB-SubCell"/>
</dbReference>
<dbReference type="OrthoDB" id="6077919at2759"/>